<dbReference type="Pfam" id="PF00001">
    <property type="entry name" value="7tm_1"/>
    <property type="match status" value="1"/>
</dbReference>
<feature type="transmembrane region" description="Helical" evidence="10">
    <location>
        <begin position="345"/>
        <end position="368"/>
    </location>
</feature>
<name>A0A210QVM6_MIZYE</name>
<evidence type="ECO:0000259" key="11">
    <source>
        <dbReference type="PROSITE" id="PS50262"/>
    </source>
</evidence>
<dbReference type="SMART" id="SM01381">
    <property type="entry name" value="7TM_GPCR_Srsx"/>
    <property type="match status" value="1"/>
</dbReference>
<proteinExistence type="inferred from homology"/>
<comment type="similarity">
    <text evidence="2 9">Belongs to the G-protein coupled receptor 1 family.</text>
</comment>
<evidence type="ECO:0000256" key="4">
    <source>
        <dbReference type="ARBA" id="ARBA00022989"/>
    </source>
</evidence>
<dbReference type="PRINTS" id="PR01012">
    <property type="entry name" value="NRPEPTIDEYR"/>
</dbReference>
<feature type="transmembrane region" description="Helical" evidence="10">
    <location>
        <begin position="246"/>
        <end position="268"/>
    </location>
</feature>
<sequence length="413" mass="47255">MTAETLIPTVVDAGNFSVNTPGDIIYQEAPTVWDDSFYWNMNISFFDSSGKVNAELLNMLPDSFFNTIKDDFYGRREPMTIILMVLYSAAFISGLLGNIFVIAVVIQYQHMRTLTNVFLVSLTVGDLLVVLICIPMTLGSYVYSDYIFGTFMCKLTPFLQGTAVAVSSLSLLSISINRYFAIHSPLKAKVLFSKNKIYLLLFLVWLVSLCSFIPQLVVCTVVTSGLQGVYEMHVCLELWYSPVTKQIYSMFIFFVLFFIPLVAMLVTYTRIGYTLWRTEARRFMENSITNKSQAERILRQRRRTVKMLVAVVMIFVFCWFPYYAVMIWLDFNMVLSERTQFVNDYIYPIVLLLGLSNSTVNPVCYCFMSNGFRRAFLKLCCRQKLTSGKNVLLTVRFKSSDDSQIESVVTALS</sequence>
<keyword evidence="7 9" id="KW-0675">Receptor</keyword>
<feature type="transmembrane region" description="Helical" evidence="10">
    <location>
        <begin position="197"/>
        <end position="226"/>
    </location>
</feature>
<dbReference type="Proteomes" id="UP000242188">
    <property type="component" value="Unassembled WGS sequence"/>
</dbReference>
<feature type="transmembrane region" description="Helical" evidence="10">
    <location>
        <begin position="158"/>
        <end position="176"/>
    </location>
</feature>
<evidence type="ECO:0000256" key="8">
    <source>
        <dbReference type="ARBA" id="ARBA00023224"/>
    </source>
</evidence>
<evidence type="ECO:0000256" key="5">
    <source>
        <dbReference type="ARBA" id="ARBA00023040"/>
    </source>
</evidence>
<evidence type="ECO:0000313" key="12">
    <source>
        <dbReference type="EMBL" id="OWF52712.1"/>
    </source>
</evidence>
<dbReference type="InterPro" id="IPR000276">
    <property type="entry name" value="GPCR_Rhodpsn"/>
</dbReference>
<evidence type="ECO:0000256" key="10">
    <source>
        <dbReference type="SAM" id="Phobius"/>
    </source>
</evidence>
<accession>A0A210QVM6</accession>
<feature type="transmembrane region" description="Helical" evidence="10">
    <location>
        <begin position="81"/>
        <end position="105"/>
    </location>
</feature>
<keyword evidence="3 9" id="KW-0812">Transmembrane</keyword>
<keyword evidence="13" id="KW-1185">Reference proteome</keyword>
<evidence type="ECO:0000256" key="3">
    <source>
        <dbReference type="ARBA" id="ARBA00022692"/>
    </source>
</evidence>
<dbReference type="PANTHER" id="PTHR45695">
    <property type="entry name" value="LEUCOKININ RECEPTOR-RELATED"/>
    <property type="match status" value="1"/>
</dbReference>
<evidence type="ECO:0000313" key="13">
    <source>
        <dbReference type="Proteomes" id="UP000242188"/>
    </source>
</evidence>
<comment type="subcellular location">
    <subcellularLocation>
        <location evidence="1">Membrane</location>
        <topology evidence="1">Multi-pass membrane protein</topology>
    </subcellularLocation>
</comment>
<dbReference type="InterPro" id="IPR017452">
    <property type="entry name" value="GPCR_Rhodpsn_7TM"/>
</dbReference>
<comment type="caution">
    <text evidence="12">The sequence shown here is derived from an EMBL/GenBank/DDBJ whole genome shotgun (WGS) entry which is preliminary data.</text>
</comment>
<gene>
    <name evidence="12" type="ORF">KP79_PYT00575</name>
</gene>
<protein>
    <submittedName>
        <fullName evidence="12">Pyroglutamylated RFamide peptide receptor</fullName>
    </submittedName>
</protein>
<keyword evidence="5 9" id="KW-0297">G-protein coupled receptor</keyword>
<dbReference type="PRINTS" id="PR00237">
    <property type="entry name" value="GPCRRHODOPSN"/>
</dbReference>
<feature type="transmembrane region" description="Helical" evidence="10">
    <location>
        <begin position="117"/>
        <end position="138"/>
    </location>
</feature>
<dbReference type="PROSITE" id="PS00237">
    <property type="entry name" value="G_PROTEIN_RECEP_F1_1"/>
    <property type="match status" value="1"/>
</dbReference>
<dbReference type="STRING" id="6573.A0A210QVM6"/>
<evidence type="ECO:0000256" key="1">
    <source>
        <dbReference type="ARBA" id="ARBA00004141"/>
    </source>
</evidence>
<organism evidence="12 13">
    <name type="scientific">Mizuhopecten yessoensis</name>
    <name type="common">Japanese scallop</name>
    <name type="synonym">Patinopecten yessoensis</name>
    <dbReference type="NCBI Taxonomy" id="6573"/>
    <lineage>
        <taxon>Eukaryota</taxon>
        <taxon>Metazoa</taxon>
        <taxon>Spiralia</taxon>
        <taxon>Lophotrochozoa</taxon>
        <taxon>Mollusca</taxon>
        <taxon>Bivalvia</taxon>
        <taxon>Autobranchia</taxon>
        <taxon>Pteriomorphia</taxon>
        <taxon>Pectinida</taxon>
        <taxon>Pectinoidea</taxon>
        <taxon>Pectinidae</taxon>
        <taxon>Mizuhopecten</taxon>
    </lineage>
</organism>
<dbReference type="GO" id="GO:0004983">
    <property type="term" value="F:neuropeptide Y receptor activity"/>
    <property type="evidence" value="ECO:0007669"/>
    <property type="project" value="InterPro"/>
</dbReference>
<evidence type="ECO:0000256" key="7">
    <source>
        <dbReference type="ARBA" id="ARBA00023170"/>
    </source>
</evidence>
<dbReference type="AlphaFoldDB" id="A0A210QVM6"/>
<feature type="transmembrane region" description="Helical" evidence="10">
    <location>
        <begin position="305"/>
        <end position="325"/>
    </location>
</feature>
<reference evidence="12 13" key="1">
    <citation type="journal article" date="2017" name="Nat. Ecol. Evol.">
        <title>Scallop genome provides insights into evolution of bilaterian karyotype and development.</title>
        <authorList>
            <person name="Wang S."/>
            <person name="Zhang J."/>
            <person name="Jiao W."/>
            <person name="Li J."/>
            <person name="Xun X."/>
            <person name="Sun Y."/>
            <person name="Guo X."/>
            <person name="Huan P."/>
            <person name="Dong B."/>
            <person name="Zhang L."/>
            <person name="Hu X."/>
            <person name="Sun X."/>
            <person name="Wang J."/>
            <person name="Zhao C."/>
            <person name="Wang Y."/>
            <person name="Wang D."/>
            <person name="Huang X."/>
            <person name="Wang R."/>
            <person name="Lv J."/>
            <person name="Li Y."/>
            <person name="Zhang Z."/>
            <person name="Liu B."/>
            <person name="Lu W."/>
            <person name="Hui Y."/>
            <person name="Liang J."/>
            <person name="Zhou Z."/>
            <person name="Hou R."/>
            <person name="Li X."/>
            <person name="Liu Y."/>
            <person name="Li H."/>
            <person name="Ning X."/>
            <person name="Lin Y."/>
            <person name="Zhao L."/>
            <person name="Xing Q."/>
            <person name="Dou J."/>
            <person name="Li Y."/>
            <person name="Mao J."/>
            <person name="Guo H."/>
            <person name="Dou H."/>
            <person name="Li T."/>
            <person name="Mu C."/>
            <person name="Jiang W."/>
            <person name="Fu Q."/>
            <person name="Fu X."/>
            <person name="Miao Y."/>
            <person name="Liu J."/>
            <person name="Yu Q."/>
            <person name="Li R."/>
            <person name="Liao H."/>
            <person name="Li X."/>
            <person name="Kong Y."/>
            <person name="Jiang Z."/>
            <person name="Chourrout D."/>
            <person name="Li R."/>
            <person name="Bao Z."/>
        </authorList>
    </citation>
    <scope>NUCLEOTIDE SEQUENCE [LARGE SCALE GENOMIC DNA]</scope>
    <source>
        <strain evidence="12 13">PY_sf001</strain>
    </source>
</reference>
<keyword evidence="8 9" id="KW-0807">Transducer</keyword>
<feature type="domain" description="G-protein coupled receptors family 1 profile" evidence="11">
    <location>
        <begin position="97"/>
        <end position="365"/>
    </location>
</feature>
<keyword evidence="4 10" id="KW-1133">Transmembrane helix</keyword>
<keyword evidence="6 10" id="KW-0472">Membrane</keyword>
<dbReference type="SUPFAM" id="SSF81321">
    <property type="entry name" value="Family A G protein-coupled receptor-like"/>
    <property type="match status" value="1"/>
</dbReference>
<dbReference type="PROSITE" id="PS50262">
    <property type="entry name" value="G_PROTEIN_RECEP_F1_2"/>
    <property type="match status" value="1"/>
</dbReference>
<dbReference type="InterPro" id="IPR000611">
    <property type="entry name" value="NPY_rcpt"/>
</dbReference>
<dbReference type="PANTHER" id="PTHR45695:SF9">
    <property type="entry name" value="LEUCOKININ RECEPTOR"/>
    <property type="match status" value="1"/>
</dbReference>
<dbReference type="EMBL" id="NEDP02001671">
    <property type="protein sequence ID" value="OWF52712.1"/>
    <property type="molecule type" value="Genomic_DNA"/>
</dbReference>
<dbReference type="OrthoDB" id="10037617at2759"/>
<evidence type="ECO:0000256" key="2">
    <source>
        <dbReference type="ARBA" id="ARBA00010663"/>
    </source>
</evidence>
<dbReference type="CDD" id="cd14993">
    <property type="entry name" value="7tmA_CCKR-like"/>
    <property type="match status" value="1"/>
</dbReference>
<dbReference type="GO" id="GO:0005886">
    <property type="term" value="C:plasma membrane"/>
    <property type="evidence" value="ECO:0007669"/>
    <property type="project" value="TreeGrafter"/>
</dbReference>
<dbReference type="Gene3D" id="1.20.1070.10">
    <property type="entry name" value="Rhodopsin 7-helix transmembrane proteins"/>
    <property type="match status" value="1"/>
</dbReference>
<evidence type="ECO:0000256" key="9">
    <source>
        <dbReference type="RuleBase" id="RU000688"/>
    </source>
</evidence>
<evidence type="ECO:0000256" key="6">
    <source>
        <dbReference type="ARBA" id="ARBA00023136"/>
    </source>
</evidence>